<dbReference type="Gene3D" id="3.40.50.850">
    <property type="entry name" value="Isochorismatase-like"/>
    <property type="match status" value="1"/>
</dbReference>
<dbReference type="Proteomes" id="UP000256324">
    <property type="component" value="Unassembled WGS sequence"/>
</dbReference>
<keyword evidence="1 3" id="KW-0378">Hydrolase</keyword>
<accession>A0ABX9I764</accession>
<dbReference type="Pfam" id="PF00857">
    <property type="entry name" value="Isochorismatase"/>
    <property type="match status" value="1"/>
</dbReference>
<reference evidence="3 4" key="1">
    <citation type="submission" date="2017-09" db="EMBL/GenBank/DDBJ databases">
        <authorList>
            <person name="Bumgarner R.E."/>
        </authorList>
    </citation>
    <scope>NUCLEOTIDE SEQUENCE [LARGE SCALE GENOMIC DNA]</scope>
    <source>
        <strain evidence="3 4">T34998</strain>
    </source>
</reference>
<dbReference type="GO" id="GO:0016787">
    <property type="term" value="F:hydrolase activity"/>
    <property type="evidence" value="ECO:0007669"/>
    <property type="project" value="UniProtKB-KW"/>
</dbReference>
<name>A0ABX9I764_9ACTN</name>
<dbReference type="InterPro" id="IPR036380">
    <property type="entry name" value="Isochorismatase-like_sf"/>
</dbReference>
<evidence type="ECO:0000256" key="1">
    <source>
        <dbReference type="ARBA" id="ARBA00022801"/>
    </source>
</evidence>
<keyword evidence="4" id="KW-1185">Reference proteome</keyword>
<dbReference type="PANTHER" id="PTHR43540">
    <property type="entry name" value="PEROXYUREIDOACRYLATE/UREIDOACRYLATE AMIDOHYDROLASE-RELATED"/>
    <property type="match status" value="1"/>
</dbReference>
<protein>
    <submittedName>
        <fullName evidence="3">Hydrolase</fullName>
    </submittedName>
</protein>
<dbReference type="PANTHER" id="PTHR43540:SF1">
    <property type="entry name" value="ISOCHORISMATASE HYDROLASE"/>
    <property type="match status" value="1"/>
</dbReference>
<gene>
    <name evidence="3" type="ORF">CP880_11110</name>
</gene>
<evidence type="ECO:0000259" key="2">
    <source>
        <dbReference type="Pfam" id="PF00857"/>
    </source>
</evidence>
<organism evidence="3 4">
    <name type="scientific">Cutibacterium namnetense</name>
    <dbReference type="NCBI Taxonomy" id="1574624"/>
    <lineage>
        <taxon>Bacteria</taxon>
        <taxon>Bacillati</taxon>
        <taxon>Actinomycetota</taxon>
        <taxon>Actinomycetes</taxon>
        <taxon>Propionibacteriales</taxon>
        <taxon>Propionibacteriaceae</taxon>
        <taxon>Cutibacterium</taxon>
    </lineage>
</organism>
<dbReference type="RefSeq" id="WP_115939572.1">
    <property type="nucleotide sequence ID" value="NZ_PCZS01000005.1"/>
</dbReference>
<dbReference type="InterPro" id="IPR000868">
    <property type="entry name" value="Isochorismatase-like_dom"/>
</dbReference>
<evidence type="ECO:0000313" key="4">
    <source>
        <dbReference type="Proteomes" id="UP000256324"/>
    </source>
</evidence>
<proteinExistence type="predicted"/>
<feature type="domain" description="Isochorismatase-like" evidence="2">
    <location>
        <begin position="4"/>
        <end position="164"/>
    </location>
</feature>
<comment type="caution">
    <text evidence="3">The sequence shown here is derived from an EMBL/GenBank/DDBJ whole genome shotgun (WGS) entry which is preliminary data.</text>
</comment>
<sequence>MSETWLVVIDPQTIFASATSPWGSPTFPNIIDPMNHMVAAFHGRTIVTRWIPATTRSGSWRDYFDRWTFADRPADDPIFDLADEARPWAERPTIDVTTFGKWGSQLTAVTGEYPHLLLAGVSTDCCVITTALAAADAGAWVTVVSNACAGSTPDNHEAALTVMGLYSPQIEVATTSQVLTTLT</sequence>
<dbReference type="InterPro" id="IPR050272">
    <property type="entry name" value="Isochorismatase-like_hydrls"/>
</dbReference>
<dbReference type="SUPFAM" id="SSF52499">
    <property type="entry name" value="Isochorismatase-like hydrolases"/>
    <property type="match status" value="1"/>
</dbReference>
<dbReference type="EMBL" id="PCZS01000005">
    <property type="protein sequence ID" value="REB68110.1"/>
    <property type="molecule type" value="Genomic_DNA"/>
</dbReference>
<evidence type="ECO:0000313" key="3">
    <source>
        <dbReference type="EMBL" id="REB68110.1"/>
    </source>
</evidence>